<sequence length="327" mass="34986">METFAYVPPGGGYPTRVSTGPESERPRSSGGEQGAGSLGEAMQAASAMATDAKRRFVDACNTIGSQTSISVSNYTGVSYALTLEVGGIVYQRETLPANDALVAQEDDVGAPLTGRSGSAKDFVGANFAVVKFKCGYVFYSISATPIVDDGLSHSPVQGSRTIHFVYGGSKVSLRSDLRDPRGFRLVNETTEIGGNEMSDDLELTLEVTRESARHVKDTYLDPAIAKVRTTLQSSMSGRNMGNSTNGATGSSAFGSQIYDDYGVQSPSQARRQEQMQKKRQEETAAAATTSKQQAEEPEPNLFGFEEIDEDPRDRYYAPVSSSASDDV</sequence>
<comment type="caution">
    <text evidence="2">The sequence shown here is derived from an EMBL/GenBank/DDBJ whole genome shotgun (WGS) entry which is preliminary data.</text>
</comment>
<organism evidence="2 3">
    <name type="scientific">Hondaea fermentalgiana</name>
    <dbReference type="NCBI Taxonomy" id="2315210"/>
    <lineage>
        <taxon>Eukaryota</taxon>
        <taxon>Sar</taxon>
        <taxon>Stramenopiles</taxon>
        <taxon>Bigyra</taxon>
        <taxon>Labyrinthulomycetes</taxon>
        <taxon>Thraustochytrida</taxon>
        <taxon>Thraustochytriidae</taxon>
        <taxon>Hondaea</taxon>
    </lineage>
</organism>
<dbReference type="EMBL" id="BEYU01000020">
    <property type="protein sequence ID" value="GBG26423.1"/>
    <property type="molecule type" value="Genomic_DNA"/>
</dbReference>
<feature type="compositionally biased region" description="Basic and acidic residues" evidence="1">
    <location>
        <begin position="270"/>
        <end position="282"/>
    </location>
</feature>
<feature type="region of interest" description="Disordered" evidence="1">
    <location>
        <begin position="231"/>
        <end position="327"/>
    </location>
</feature>
<reference evidence="2 3" key="1">
    <citation type="submission" date="2017-12" db="EMBL/GenBank/DDBJ databases">
        <title>Sequencing, de novo assembly and annotation of complete genome of a new Thraustochytrid species, strain FCC1311.</title>
        <authorList>
            <person name="Sedici K."/>
            <person name="Godart F."/>
            <person name="Aiese Cigliano R."/>
            <person name="Sanseverino W."/>
            <person name="Barakat M."/>
            <person name="Ortet P."/>
            <person name="Marechal E."/>
            <person name="Cagnac O."/>
            <person name="Amato A."/>
        </authorList>
    </citation>
    <scope>NUCLEOTIDE SEQUENCE [LARGE SCALE GENOMIC DNA]</scope>
</reference>
<dbReference type="AlphaFoldDB" id="A0A2R5GCV2"/>
<proteinExistence type="predicted"/>
<dbReference type="InParanoid" id="A0A2R5GCV2"/>
<keyword evidence="3" id="KW-1185">Reference proteome</keyword>
<dbReference type="Proteomes" id="UP000241890">
    <property type="component" value="Unassembled WGS sequence"/>
</dbReference>
<evidence type="ECO:0000313" key="2">
    <source>
        <dbReference type="EMBL" id="GBG26423.1"/>
    </source>
</evidence>
<evidence type="ECO:0000256" key="1">
    <source>
        <dbReference type="SAM" id="MobiDB-lite"/>
    </source>
</evidence>
<feature type="compositionally biased region" description="Low complexity" evidence="1">
    <location>
        <begin position="283"/>
        <end position="292"/>
    </location>
</feature>
<gene>
    <name evidence="2" type="ORF">FCC1311_026442</name>
</gene>
<name>A0A2R5GCV2_9STRA</name>
<evidence type="ECO:0000313" key="3">
    <source>
        <dbReference type="Proteomes" id="UP000241890"/>
    </source>
</evidence>
<feature type="region of interest" description="Disordered" evidence="1">
    <location>
        <begin position="1"/>
        <end position="41"/>
    </location>
</feature>
<feature type="compositionally biased region" description="Polar residues" evidence="1">
    <location>
        <begin position="231"/>
        <end position="254"/>
    </location>
</feature>
<protein>
    <submittedName>
        <fullName evidence="2">Uncharacterized protein</fullName>
    </submittedName>
</protein>
<accession>A0A2R5GCV2</accession>